<dbReference type="EMBL" id="CAMXCT010006645">
    <property type="protein sequence ID" value="CAI4017588.1"/>
    <property type="molecule type" value="Genomic_DNA"/>
</dbReference>
<dbReference type="Proteomes" id="UP001152797">
    <property type="component" value="Unassembled WGS sequence"/>
</dbReference>
<feature type="compositionally biased region" description="Low complexity" evidence="1">
    <location>
        <begin position="31"/>
        <end position="45"/>
    </location>
</feature>
<proteinExistence type="predicted"/>
<protein>
    <submittedName>
        <fullName evidence="2">Uncharacterized protein</fullName>
    </submittedName>
</protein>
<feature type="region of interest" description="Disordered" evidence="1">
    <location>
        <begin position="24"/>
        <end position="49"/>
    </location>
</feature>
<dbReference type="EMBL" id="CAMXCT030006645">
    <property type="protein sequence ID" value="CAL4804900.1"/>
    <property type="molecule type" value="Genomic_DNA"/>
</dbReference>
<dbReference type="OrthoDB" id="436646at2759"/>
<feature type="compositionally biased region" description="Acidic residues" evidence="1">
    <location>
        <begin position="252"/>
        <end position="262"/>
    </location>
</feature>
<sequence length="1442" mass="161782">MPICSLISRIFFCRRNRVAADRLLEPPQAPEAPEGTPSSTSSSTSVDSRGTLRLGQIEREVLWVLPTPTGCFFGHEGLQPPPCTQDLRWYCIWDIPGVGRWRIAGVHWGVGVKAYAAILHLHRGEFKGIAFRRFDTREEAVCAFEEEAHKWDLSPRLSQRVQNPWIQSLVRCTAEEISKTGLSHVEHQGVTFCLVESEFSNLVGGCPEAAMMLDTDLKALMKLGVTVVQSDEDLTYATAARPRKTQIAPSEQTEDSSEEEGMDAMSKLKKSWLGFGMGDEKTEEHSGLVPDRRHQKRFALLDKESKNRGSKSSSSQLQEQALQVAMKSEDPLKGLLALQIMNMEKKKKGKQRKHKSETSSSSSGSDTSSEDDDTNKLLKGHSKAVHNYQLSGKKMFAQPLKYVKKYVKDLERELGAQDRPFRVVDQNRRIAFGRQRNLQRCHYLMGLVLELLLKNKPEKAALQCTLALQAMHQAALDQGEWTVAWLITHQEDPFSKKQLGGDPGVLQHVTTYLKSMHELQQSTESIRKKGGGKGNADDAGDQNQNKEGKGKGRRGKGTKEKTVDKDNTEGPGVGHGDEAGAKLGAMLKCCGHISHSFMEVRPATRVAKPVKPERMSLPSVAGIIEPSHFLKGHHLDSFNAMATEIPHGIEPDNPTVGCFKVEPEDLHAVNRKLLTSGVAALIPEELAMRDSRGNIISGGLFAVDHKPTSDRVILDRRPFNELERRLVWARLPHGSLLTQLIVPKGYSIRGSGDDLSNYFYLLKHRPDWLHRNTVGQSFDGEGYEEFGGVKGKKFLLSFQVIAMGDLNAVDIAQQVHLEILRDGQCMAPNECIEFKHPLPASHTLEGLYIDDHIITQILPSKKNRPPKMKYRDEELLENSRRQYARHSIPTSDSKAFSKASNFVAWGTEVDSRSGRDTFLWIESLGDEDRKPLPTSVREELLSCGLVLPLCHSNIRWPISCRLGASDASLSHGGRAATLVTPAIAQTLYRYAEHKGEHVRLDWARGAVQPPSEMRQAPQELEELVADLPWNKTETCSFAHRQHINILEARMIHRELMDLVHQSSQPLRAVLLVDSRAAAGAWSKGRSSARNLNRVLRQALGWTLEILGSELNEYRTRHSNRDIWRKVKQQGSDQTVHEATTPADVPRPCSTDRKTAVRTAASEHPASKKWTFREVFAGAELAKHAGWKLRWNKYSKAYQRRLLEGVTTLNEFLHTAGVNVEVLHKGRSKDVDEILEQFVRSQHATGHRSSLRQAKHAVLMIQIMRPRLRRSLQSTWEALKSWEESQPASFRAPMPLALLAAMVCSSRIRADSCASDRERVLWFTFSALLFVGFFGLLRPGELLNIAGRDVSLPNSLTMGSCFAVVKIARPKNARQMGVQQFIEVRHPDAINWLSWLKATHLDDRPFWQSTSNRFRHMFKQICGTLQISQLQLSPASLRAGACR</sequence>
<accession>A0A9P1M217</accession>
<evidence type="ECO:0000256" key="1">
    <source>
        <dbReference type="SAM" id="MobiDB-lite"/>
    </source>
</evidence>
<feature type="compositionally biased region" description="Basic residues" evidence="1">
    <location>
        <begin position="345"/>
        <end position="355"/>
    </location>
</feature>
<reference evidence="2" key="1">
    <citation type="submission" date="2022-10" db="EMBL/GenBank/DDBJ databases">
        <authorList>
            <person name="Chen Y."/>
            <person name="Dougan E. K."/>
            <person name="Chan C."/>
            <person name="Rhodes N."/>
            <person name="Thang M."/>
        </authorList>
    </citation>
    <scope>NUCLEOTIDE SEQUENCE</scope>
</reference>
<feature type="region of interest" description="Disordered" evidence="1">
    <location>
        <begin position="1129"/>
        <end position="1150"/>
    </location>
</feature>
<feature type="region of interest" description="Disordered" evidence="1">
    <location>
        <begin position="344"/>
        <end position="376"/>
    </location>
</feature>
<feature type="region of interest" description="Disordered" evidence="1">
    <location>
        <begin position="520"/>
        <end position="577"/>
    </location>
</feature>
<comment type="caution">
    <text evidence="2">The sequence shown here is derived from an EMBL/GenBank/DDBJ whole genome shotgun (WGS) entry which is preliminary data.</text>
</comment>
<reference evidence="3" key="2">
    <citation type="submission" date="2024-04" db="EMBL/GenBank/DDBJ databases">
        <authorList>
            <person name="Chen Y."/>
            <person name="Shah S."/>
            <person name="Dougan E. K."/>
            <person name="Thang M."/>
            <person name="Chan C."/>
        </authorList>
    </citation>
    <scope>NUCLEOTIDE SEQUENCE [LARGE SCALE GENOMIC DNA]</scope>
</reference>
<organism evidence="2">
    <name type="scientific">Cladocopium goreaui</name>
    <dbReference type="NCBI Taxonomy" id="2562237"/>
    <lineage>
        <taxon>Eukaryota</taxon>
        <taxon>Sar</taxon>
        <taxon>Alveolata</taxon>
        <taxon>Dinophyceae</taxon>
        <taxon>Suessiales</taxon>
        <taxon>Symbiodiniaceae</taxon>
        <taxon>Cladocopium</taxon>
    </lineage>
</organism>
<evidence type="ECO:0000313" key="2">
    <source>
        <dbReference type="EMBL" id="CAI4017588.1"/>
    </source>
</evidence>
<feature type="compositionally biased region" description="Basic and acidic residues" evidence="1">
    <location>
        <begin position="557"/>
        <end position="568"/>
    </location>
</feature>
<evidence type="ECO:0000313" key="3">
    <source>
        <dbReference type="EMBL" id="CAL1170963.1"/>
    </source>
</evidence>
<feature type="compositionally biased region" description="Low complexity" evidence="1">
    <location>
        <begin position="358"/>
        <end position="367"/>
    </location>
</feature>
<evidence type="ECO:0000313" key="4">
    <source>
        <dbReference type="Proteomes" id="UP001152797"/>
    </source>
</evidence>
<feature type="region of interest" description="Disordered" evidence="1">
    <location>
        <begin position="239"/>
        <end position="264"/>
    </location>
</feature>
<name>A0A9P1M217_9DINO</name>
<dbReference type="EMBL" id="CAMXCT020006645">
    <property type="protein sequence ID" value="CAL1170963.1"/>
    <property type="molecule type" value="Genomic_DNA"/>
</dbReference>
<keyword evidence="4" id="KW-1185">Reference proteome</keyword>
<gene>
    <name evidence="2" type="ORF">C1SCF055_LOCUS42222</name>
</gene>